<dbReference type="PANTHER" id="PTHR48081">
    <property type="entry name" value="AB HYDROLASE SUPERFAMILY PROTEIN C4A8.06C"/>
    <property type="match status" value="1"/>
</dbReference>
<evidence type="ECO:0000313" key="3">
    <source>
        <dbReference type="EMBL" id="KAH8703863.1"/>
    </source>
</evidence>
<evidence type="ECO:0000259" key="2">
    <source>
        <dbReference type="Pfam" id="PF07859"/>
    </source>
</evidence>
<dbReference type="Pfam" id="PF07859">
    <property type="entry name" value="Abhydrolase_3"/>
    <property type="match status" value="1"/>
</dbReference>
<keyword evidence="1" id="KW-0378">Hydrolase</keyword>
<dbReference type="Proteomes" id="UP001201262">
    <property type="component" value="Unassembled WGS sequence"/>
</dbReference>
<reference evidence="3" key="1">
    <citation type="submission" date="2021-12" db="EMBL/GenBank/DDBJ databases">
        <title>Convergent genome expansion in fungi linked to evolution of root-endophyte symbiosis.</title>
        <authorList>
            <consortium name="DOE Joint Genome Institute"/>
            <person name="Ke Y.-H."/>
            <person name="Bonito G."/>
            <person name="Liao H.-L."/>
            <person name="Looney B."/>
            <person name="Rojas-Flechas A."/>
            <person name="Nash J."/>
            <person name="Hameed K."/>
            <person name="Schadt C."/>
            <person name="Martin F."/>
            <person name="Crous P.W."/>
            <person name="Miettinen O."/>
            <person name="Magnuson J.K."/>
            <person name="Labbe J."/>
            <person name="Jacobson D."/>
            <person name="Doktycz M.J."/>
            <person name="Veneault-Fourrey C."/>
            <person name="Kuo A."/>
            <person name="Mondo S."/>
            <person name="Calhoun S."/>
            <person name="Riley R."/>
            <person name="Ohm R."/>
            <person name="LaButti K."/>
            <person name="Andreopoulos B."/>
            <person name="Pangilinan J."/>
            <person name="Nolan M."/>
            <person name="Tritt A."/>
            <person name="Clum A."/>
            <person name="Lipzen A."/>
            <person name="Daum C."/>
            <person name="Barry K."/>
            <person name="Grigoriev I.V."/>
            <person name="Vilgalys R."/>
        </authorList>
    </citation>
    <scope>NUCLEOTIDE SEQUENCE</scope>
    <source>
        <strain evidence="3">PMI_201</strain>
    </source>
</reference>
<name>A0AAD4Q097_9EURO</name>
<comment type="caution">
    <text evidence="3">The sequence shown here is derived from an EMBL/GenBank/DDBJ whole genome shotgun (WGS) entry which is preliminary data.</text>
</comment>
<dbReference type="InterPro" id="IPR013094">
    <property type="entry name" value="AB_hydrolase_3"/>
</dbReference>
<dbReference type="InterPro" id="IPR029058">
    <property type="entry name" value="AB_hydrolase_fold"/>
</dbReference>
<accession>A0AAD4Q097</accession>
<organism evidence="3 4">
    <name type="scientific">Talaromyces proteolyticus</name>
    <dbReference type="NCBI Taxonomy" id="1131652"/>
    <lineage>
        <taxon>Eukaryota</taxon>
        <taxon>Fungi</taxon>
        <taxon>Dikarya</taxon>
        <taxon>Ascomycota</taxon>
        <taxon>Pezizomycotina</taxon>
        <taxon>Eurotiomycetes</taxon>
        <taxon>Eurotiomycetidae</taxon>
        <taxon>Eurotiales</taxon>
        <taxon>Trichocomaceae</taxon>
        <taxon>Talaromyces</taxon>
        <taxon>Talaromyces sect. Bacilispori</taxon>
    </lineage>
</organism>
<dbReference type="RefSeq" id="XP_046076881.1">
    <property type="nucleotide sequence ID" value="XM_046217881.1"/>
</dbReference>
<gene>
    <name evidence="3" type="ORF">BGW36DRAFT_394091</name>
</gene>
<evidence type="ECO:0000256" key="1">
    <source>
        <dbReference type="ARBA" id="ARBA00022801"/>
    </source>
</evidence>
<dbReference type="SUPFAM" id="SSF53474">
    <property type="entry name" value="alpha/beta-Hydrolases"/>
    <property type="match status" value="1"/>
</dbReference>
<dbReference type="GeneID" id="70248168"/>
<dbReference type="GO" id="GO:0016787">
    <property type="term" value="F:hydrolase activity"/>
    <property type="evidence" value="ECO:0007669"/>
    <property type="project" value="UniProtKB-KW"/>
</dbReference>
<dbReference type="InterPro" id="IPR050300">
    <property type="entry name" value="GDXG_lipolytic_enzyme"/>
</dbReference>
<sequence length="346" mass="38319">MTRASCIVQAALAEQSDEWALVANLQKEKDELSRKLYALPVEQFRAAGYRPPPIPPDSPTPGKDLDIVQTEVEVRDGTKILIRIYTSTDHSPGSLLFFNAHGGGFVTGNTETEEAQNRLIAVKNGAVVVSVDYRRAPEYPYPFAVNDCFDVLIWCRKNADSLNIDPQRIIVGGGSAGANLSTVLALKFRNLSIPGIIGQILNIPVTCHPACFPQGKYEYISYKQNKNSPIVDANRMYWFWNQYLPDATPDPYASPLLAESLHGLPPTLVQVAGMDPLRDEGIAYAQALKKAGVSTTLRIYAGLPHAFYIYPQLPSTAVYLTTMVDWIATNFQGCQVKERKIENHEF</sequence>
<dbReference type="EMBL" id="JAJTJA010000002">
    <property type="protein sequence ID" value="KAH8703863.1"/>
    <property type="molecule type" value="Genomic_DNA"/>
</dbReference>
<dbReference type="AlphaFoldDB" id="A0AAD4Q097"/>
<dbReference type="PANTHER" id="PTHR48081:SF8">
    <property type="entry name" value="ALPHA_BETA HYDROLASE FOLD-3 DOMAIN-CONTAINING PROTEIN-RELATED"/>
    <property type="match status" value="1"/>
</dbReference>
<feature type="domain" description="Alpha/beta hydrolase fold-3" evidence="2">
    <location>
        <begin position="98"/>
        <end position="308"/>
    </location>
</feature>
<evidence type="ECO:0000313" key="4">
    <source>
        <dbReference type="Proteomes" id="UP001201262"/>
    </source>
</evidence>
<protein>
    <submittedName>
        <fullName evidence="3">Lipase esterase family protein</fullName>
    </submittedName>
</protein>
<proteinExistence type="predicted"/>
<keyword evidence="4" id="KW-1185">Reference proteome</keyword>
<dbReference type="Gene3D" id="3.40.50.1820">
    <property type="entry name" value="alpha/beta hydrolase"/>
    <property type="match status" value="1"/>
</dbReference>